<dbReference type="AlphaFoldDB" id="S7S1Q3"/>
<evidence type="ECO:0000313" key="3">
    <source>
        <dbReference type="EMBL" id="EPQ59699.1"/>
    </source>
</evidence>
<dbReference type="Proteomes" id="UP000030669">
    <property type="component" value="Unassembled WGS sequence"/>
</dbReference>
<evidence type="ECO:0000313" key="4">
    <source>
        <dbReference type="Proteomes" id="UP000030669"/>
    </source>
</evidence>
<keyword evidence="4" id="KW-1185">Reference proteome</keyword>
<feature type="region of interest" description="Disordered" evidence="1">
    <location>
        <begin position="195"/>
        <end position="235"/>
    </location>
</feature>
<dbReference type="STRING" id="670483.S7S1Q3"/>
<feature type="compositionally biased region" description="Polar residues" evidence="1">
    <location>
        <begin position="206"/>
        <end position="224"/>
    </location>
</feature>
<keyword evidence="2" id="KW-1133">Transmembrane helix</keyword>
<feature type="transmembrane region" description="Helical" evidence="2">
    <location>
        <begin position="131"/>
        <end position="150"/>
    </location>
</feature>
<feature type="transmembrane region" description="Helical" evidence="2">
    <location>
        <begin position="36"/>
        <end position="64"/>
    </location>
</feature>
<sequence length="235" mass="25680">MPFLSVLRLVIFVLALVFSVIALGIAADLMSLTETYFNVTLIFCILAVVSASLTIISLPIMLTLDTVRQGAFTSTVVFELSWLFVLWVLWIATAAEATYSNGLIFPSGCGYINPKINQGCQEFAAVQGFSFLTWIILMAYTIVLLVFAIIGTSRGNKVWLSSVRENNFLHPSVHADKPIIEEKYPAGNVPIYGVPTSPYQPPRQPTSPTFNAHPSNISTYQGTPSPHPAHNGQSV</sequence>
<gene>
    <name evidence="3" type="ORF">GLOTRDRAFT_125997</name>
</gene>
<dbReference type="EMBL" id="KB469297">
    <property type="protein sequence ID" value="EPQ59699.1"/>
    <property type="molecule type" value="Genomic_DNA"/>
</dbReference>
<dbReference type="HOGENOM" id="CLU_083413_1_0_1"/>
<keyword evidence="2" id="KW-0472">Membrane</keyword>
<organism evidence="3 4">
    <name type="scientific">Gloeophyllum trabeum (strain ATCC 11539 / FP-39264 / Madison 617)</name>
    <name type="common">Brown rot fungus</name>
    <dbReference type="NCBI Taxonomy" id="670483"/>
    <lineage>
        <taxon>Eukaryota</taxon>
        <taxon>Fungi</taxon>
        <taxon>Dikarya</taxon>
        <taxon>Basidiomycota</taxon>
        <taxon>Agaricomycotina</taxon>
        <taxon>Agaricomycetes</taxon>
        <taxon>Gloeophyllales</taxon>
        <taxon>Gloeophyllaceae</taxon>
        <taxon>Gloeophyllum</taxon>
    </lineage>
</organism>
<feature type="transmembrane region" description="Helical" evidence="2">
    <location>
        <begin position="76"/>
        <end position="95"/>
    </location>
</feature>
<accession>S7S1Q3</accession>
<evidence type="ECO:0000256" key="1">
    <source>
        <dbReference type="SAM" id="MobiDB-lite"/>
    </source>
</evidence>
<name>S7S1Q3_GLOTA</name>
<dbReference type="KEGG" id="gtr:GLOTRDRAFT_125997"/>
<evidence type="ECO:0008006" key="5">
    <source>
        <dbReference type="Google" id="ProtNLM"/>
    </source>
</evidence>
<dbReference type="GeneID" id="19301307"/>
<protein>
    <recommendedName>
        <fullName evidence="5">MARVEL domain-containing protein</fullName>
    </recommendedName>
</protein>
<keyword evidence="2" id="KW-0812">Transmembrane</keyword>
<evidence type="ECO:0000256" key="2">
    <source>
        <dbReference type="SAM" id="Phobius"/>
    </source>
</evidence>
<dbReference type="RefSeq" id="XP_007862615.1">
    <property type="nucleotide sequence ID" value="XM_007864424.1"/>
</dbReference>
<reference evidence="3 4" key="1">
    <citation type="journal article" date="2012" name="Science">
        <title>The Paleozoic origin of enzymatic lignin decomposition reconstructed from 31 fungal genomes.</title>
        <authorList>
            <person name="Floudas D."/>
            <person name="Binder M."/>
            <person name="Riley R."/>
            <person name="Barry K."/>
            <person name="Blanchette R.A."/>
            <person name="Henrissat B."/>
            <person name="Martinez A.T."/>
            <person name="Otillar R."/>
            <person name="Spatafora J.W."/>
            <person name="Yadav J.S."/>
            <person name="Aerts A."/>
            <person name="Benoit I."/>
            <person name="Boyd A."/>
            <person name="Carlson A."/>
            <person name="Copeland A."/>
            <person name="Coutinho P.M."/>
            <person name="de Vries R.P."/>
            <person name="Ferreira P."/>
            <person name="Findley K."/>
            <person name="Foster B."/>
            <person name="Gaskell J."/>
            <person name="Glotzer D."/>
            <person name="Gorecki P."/>
            <person name="Heitman J."/>
            <person name="Hesse C."/>
            <person name="Hori C."/>
            <person name="Igarashi K."/>
            <person name="Jurgens J.A."/>
            <person name="Kallen N."/>
            <person name="Kersten P."/>
            <person name="Kohler A."/>
            <person name="Kuees U."/>
            <person name="Kumar T.K.A."/>
            <person name="Kuo A."/>
            <person name="LaButti K."/>
            <person name="Larrondo L.F."/>
            <person name="Lindquist E."/>
            <person name="Ling A."/>
            <person name="Lombard V."/>
            <person name="Lucas S."/>
            <person name="Lundell T."/>
            <person name="Martin R."/>
            <person name="McLaughlin D.J."/>
            <person name="Morgenstern I."/>
            <person name="Morin E."/>
            <person name="Murat C."/>
            <person name="Nagy L.G."/>
            <person name="Nolan M."/>
            <person name="Ohm R.A."/>
            <person name="Patyshakuliyeva A."/>
            <person name="Rokas A."/>
            <person name="Ruiz-Duenas F.J."/>
            <person name="Sabat G."/>
            <person name="Salamov A."/>
            <person name="Samejima M."/>
            <person name="Schmutz J."/>
            <person name="Slot J.C."/>
            <person name="St John F."/>
            <person name="Stenlid J."/>
            <person name="Sun H."/>
            <person name="Sun S."/>
            <person name="Syed K."/>
            <person name="Tsang A."/>
            <person name="Wiebenga A."/>
            <person name="Young D."/>
            <person name="Pisabarro A."/>
            <person name="Eastwood D.C."/>
            <person name="Martin F."/>
            <person name="Cullen D."/>
            <person name="Grigoriev I.V."/>
            <person name="Hibbett D.S."/>
        </authorList>
    </citation>
    <scope>NUCLEOTIDE SEQUENCE [LARGE SCALE GENOMIC DNA]</scope>
    <source>
        <strain evidence="3 4">ATCC 11539</strain>
    </source>
</reference>
<dbReference type="OMA" id="VWLSILW"/>
<dbReference type="OrthoDB" id="3364107at2759"/>
<dbReference type="eggNOG" id="ENOG502SPUH">
    <property type="taxonomic scope" value="Eukaryota"/>
</dbReference>
<proteinExistence type="predicted"/>